<dbReference type="EMBL" id="BAAAJK010000005">
    <property type="protein sequence ID" value="GAA1383702.1"/>
    <property type="molecule type" value="Genomic_DNA"/>
</dbReference>
<dbReference type="PANTHER" id="PTHR22789">
    <property type="entry name" value="FUCULOSE PHOSPHATE ALDOLASE"/>
    <property type="match status" value="1"/>
</dbReference>
<dbReference type="Proteomes" id="UP001501414">
    <property type="component" value="Unassembled WGS sequence"/>
</dbReference>
<protein>
    <submittedName>
        <fullName evidence="4">Class II aldolase/adducin family protein</fullName>
    </submittedName>
</protein>
<dbReference type="InterPro" id="IPR050197">
    <property type="entry name" value="Aldolase_class_II_sugar_metab"/>
</dbReference>
<dbReference type="InterPro" id="IPR001303">
    <property type="entry name" value="Aldolase_II/adducin_N"/>
</dbReference>
<evidence type="ECO:0000313" key="5">
    <source>
        <dbReference type="Proteomes" id="UP001501414"/>
    </source>
</evidence>
<evidence type="ECO:0000256" key="2">
    <source>
        <dbReference type="ARBA" id="ARBA00023239"/>
    </source>
</evidence>
<evidence type="ECO:0000259" key="3">
    <source>
        <dbReference type="SMART" id="SM01007"/>
    </source>
</evidence>
<dbReference type="InterPro" id="IPR036409">
    <property type="entry name" value="Aldolase_II/adducin_N_sf"/>
</dbReference>
<comment type="caution">
    <text evidence="4">The sequence shown here is derived from an EMBL/GenBank/DDBJ whole genome shotgun (WGS) entry which is preliminary data.</text>
</comment>
<dbReference type="SUPFAM" id="SSF53639">
    <property type="entry name" value="AraD/HMP-PK domain-like"/>
    <property type="match status" value="1"/>
</dbReference>
<keyword evidence="2" id="KW-0456">Lyase</keyword>
<reference evidence="5" key="1">
    <citation type="journal article" date="2019" name="Int. J. Syst. Evol. Microbiol.">
        <title>The Global Catalogue of Microorganisms (GCM) 10K type strain sequencing project: providing services to taxonomists for standard genome sequencing and annotation.</title>
        <authorList>
            <consortium name="The Broad Institute Genomics Platform"/>
            <consortium name="The Broad Institute Genome Sequencing Center for Infectious Disease"/>
            <person name="Wu L."/>
            <person name="Ma J."/>
        </authorList>
    </citation>
    <scope>NUCLEOTIDE SEQUENCE [LARGE SCALE GENOMIC DNA]</scope>
    <source>
        <strain evidence="5">JCM 11896</strain>
    </source>
</reference>
<accession>A0ABP4I7X4</accession>
<keyword evidence="1" id="KW-0479">Metal-binding</keyword>
<name>A0ABP4I7X4_9PSEU</name>
<organism evidence="4 5">
    <name type="scientific">Pseudonocardia kongjuensis</name>
    <dbReference type="NCBI Taxonomy" id="102227"/>
    <lineage>
        <taxon>Bacteria</taxon>
        <taxon>Bacillati</taxon>
        <taxon>Actinomycetota</taxon>
        <taxon>Actinomycetes</taxon>
        <taxon>Pseudonocardiales</taxon>
        <taxon>Pseudonocardiaceae</taxon>
        <taxon>Pseudonocardia</taxon>
    </lineage>
</organism>
<proteinExistence type="predicted"/>
<dbReference type="PANTHER" id="PTHR22789:SF0">
    <property type="entry name" value="3-OXO-TETRONATE 4-PHOSPHATE DECARBOXYLASE-RELATED"/>
    <property type="match status" value="1"/>
</dbReference>
<keyword evidence="5" id="KW-1185">Reference proteome</keyword>
<sequence>MAQNPVDAVVDAHRALHAAGQADLIWGHAALRDPDGRGLWTKSAGWGMEEITPERVVLLADDGTVLQGGGRRHIEFHIHAALLRARPDIGATVHTHAEAATAFAALDTPLRPLSHDAVPFLDPDVVRFTRTGDLIATAELGDALAEAIGDTNGCLIPGHGMVTVGADLPAAVMHAALLDRACRIQLQATAAGGPARWSPDGEVADKRRGLWTSTQLGAGYGYLVRSGAAGR</sequence>
<gene>
    <name evidence="4" type="ORF">GCM10009613_13470</name>
</gene>
<dbReference type="Pfam" id="PF00596">
    <property type="entry name" value="Aldolase_II"/>
    <property type="match status" value="1"/>
</dbReference>
<dbReference type="SMART" id="SM01007">
    <property type="entry name" value="Aldolase_II"/>
    <property type="match status" value="1"/>
</dbReference>
<dbReference type="RefSeq" id="WP_344019489.1">
    <property type="nucleotide sequence ID" value="NZ_BAAAJK010000005.1"/>
</dbReference>
<feature type="domain" description="Class II aldolase/adducin N-terminal" evidence="3">
    <location>
        <begin position="7"/>
        <end position="186"/>
    </location>
</feature>
<dbReference type="Gene3D" id="3.40.225.10">
    <property type="entry name" value="Class II aldolase/adducin N-terminal domain"/>
    <property type="match status" value="1"/>
</dbReference>
<evidence type="ECO:0000256" key="1">
    <source>
        <dbReference type="ARBA" id="ARBA00022723"/>
    </source>
</evidence>
<evidence type="ECO:0000313" key="4">
    <source>
        <dbReference type="EMBL" id="GAA1383702.1"/>
    </source>
</evidence>